<evidence type="ECO:0000313" key="2">
    <source>
        <dbReference type="EMBL" id="KAF1936054.1"/>
    </source>
</evidence>
<evidence type="ECO:0000313" key="3">
    <source>
        <dbReference type="Proteomes" id="UP000800038"/>
    </source>
</evidence>
<dbReference type="OrthoDB" id="6509636at2759"/>
<accession>A0A6A5S937</accession>
<organism evidence="2 3">
    <name type="scientific">Clathrospora elynae</name>
    <dbReference type="NCBI Taxonomy" id="706981"/>
    <lineage>
        <taxon>Eukaryota</taxon>
        <taxon>Fungi</taxon>
        <taxon>Dikarya</taxon>
        <taxon>Ascomycota</taxon>
        <taxon>Pezizomycotina</taxon>
        <taxon>Dothideomycetes</taxon>
        <taxon>Pleosporomycetidae</taxon>
        <taxon>Pleosporales</taxon>
        <taxon>Diademaceae</taxon>
        <taxon>Clathrospora</taxon>
    </lineage>
</organism>
<dbReference type="Pfam" id="PF00501">
    <property type="entry name" value="AMP-binding"/>
    <property type="match status" value="1"/>
</dbReference>
<protein>
    <submittedName>
        <fullName evidence="2">Acetyl-CoA synthetase-like protein</fullName>
    </submittedName>
</protein>
<reference evidence="2" key="1">
    <citation type="journal article" date="2020" name="Stud. Mycol.">
        <title>101 Dothideomycetes genomes: a test case for predicting lifestyles and emergence of pathogens.</title>
        <authorList>
            <person name="Haridas S."/>
            <person name="Albert R."/>
            <person name="Binder M."/>
            <person name="Bloem J."/>
            <person name="Labutti K."/>
            <person name="Salamov A."/>
            <person name="Andreopoulos B."/>
            <person name="Baker S."/>
            <person name="Barry K."/>
            <person name="Bills G."/>
            <person name="Bluhm B."/>
            <person name="Cannon C."/>
            <person name="Castanera R."/>
            <person name="Culley D."/>
            <person name="Daum C."/>
            <person name="Ezra D."/>
            <person name="Gonzalez J."/>
            <person name="Henrissat B."/>
            <person name="Kuo A."/>
            <person name="Liang C."/>
            <person name="Lipzen A."/>
            <person name="Lutzoni F."/>
            <person name="Magnuson J."/>
            <person name="Mondo S."/>
            <person name="Nolan M."/>
            <person name="Ohm R."/>
            <person name="Pangilinan J."/>
            <person name="Park H.-J."/>
            <person name="Ramirez L."/>
            <person name="Alfaro M."/>
            <person name="Sun H."/>
            <person name="Tritt A."/>
            <person name="Yoshinaga Y."/>
            <person name="Zwiers L.-H."/>
            <person name="Turgeon B."/>
            <person name="Goodwin S."/>
            <person name="Spatafora J."/>
            <person name="Crous P."/>
            <person name="Grigoriev I."/>
        </authorList>
    </citation>
    <scope>NUCLEOTIDE SEQUENCE</scope>
    <source>
        <strain evidence="2">CBS 161.51</strain>
    </source>
</reference>
<dbReference type="EMBL" id="ML976214">
    <property type="protein sequence ID" value="KAF1936054.1"/>
    <property type="molecule type" value="Genomic_DNA"/>
</dbReference>
<dbReference type="GO" id="GO:0016405">
    <property type="term" value="F:CoA-ligase activity"/>
    <property type="evidence" value="ECO:0007669"/>
    <property type="project" value="TreeGrafter"/>
</dbReference>
<dbReference type="PANTHER" id="PTHR24096:SF422">
    <property type="entry name" value="BCDNA.GH02901"/>
    <property type="match status" value="1"/>
</dbReference>
<sequence length="369" mass="39849">MIFTPPAFLPTLPSPLPLQETIGDFCLAVNLANTARPGSEDKRPPFVEASTDRAWTADEIGVRVGQVAAALASSWKLVPGQQWHKIVAIVASNSVDTLILSWAVHRLGGGCLMLQPTSSADEIAGHLANVPPCAIFMSQDLLPLGQDAIRRSSLSSEVPIYSLSVPNHTPQGAAVEPDQKIASIPTLDDLIASAQDLPAIDKITLSANEAARRVAYFCTTSGTSGFQRIVAITHENMIASILQAASFYKATRERGAEVTLGFLPFNHIYGLLITHVLMYYGDSVIVHRGFNLMEILTSIVKYRINTLYLVPPIINALSRNASILSRFDLSSVRAIVSGGGPLNKEAFARMQAARPDWQLLSGWGRLLKA</sequence>
<dbReference type="InterPro" id="IPR000873">
    <property type="entry name" value="AMP-dep_synth/lig_dom"/>
</dbReference>
<proteinExistence type="predicted"/>
<dbReference type="Gene3D" id="3.40.50.12780">
    <property type="entry name" value="N-terminal domain of ligase-like"/>
    <property type="match status" value="1"/>
</dbReference>
<dbReference type="Proteomes" id="UP000800038">
    <property type="component" value="Unassembled WGS sequence"/>
</dbReference>
<dbReference type="SUPFAM" id="SSF56801">
    <property type="entry name" value="Acetyl-CoA synthetase-like"/>
    <property type="match status" value="1"/>
</dbReference>
<gene>
    <name evidence="2" type="ORF">EJ02DRAFT_414687</name>
</gene>
<evidence type="ECO:0000259" key="1">
    <source>
        <dbReference type="Pfam" id="PF00501"/>
    </source>
</evidence>
<feature type="domain" description="AMP-dependent synthetase/ligase" evidence="1">
    <location>
        <begin position="50"/>
        <end position="364"/>
    </location>
</feature>
<dbReference type="InterPro" id="IPR042099">
    <property type="entry name" value="ANL_N_sf"/>
</dbReference>
<keyword evidence="3" id="KW-1185">Reference proteome</keyword>
<dbReference type="PANTHER" id="PTHR24096">
    <property type="entry name" value="LONG-CHAIN-FATTY-ACID--COA LIGASE"/>
    <property type="match status" value="1"/>
</dbReference>
<name>A0A6A5S937_9PLEO</name>
<dbReference type="AlphaFoldDB" id="A0A6A5S937"/>